<dbReference type="OrthoDB" id="6399623at2"/>
<gene>
    <name evidence="1" type="ORF">ND2E_3136</name>
</gene>
<evidence type="ECO:0000313" key="1">
    <source>
        <dbReference type="EMBL" id="KGJ92028.1"/>
    </source>
</evidence>
<organism evidence="1 2">
    <name type="scientific">Colwellia psychrerythraea</name>
    <name type="common">Vibrio psychroerythus</name>
    <dbReference type="NCBI Taxonomy" id="28229"/>
    <lineage>
        <taxon>Bacteria</taxon>
        <taxon>Pseudomonadati</taxon>
        <taxon>Pseudomonadota</taxon>
        <taxon>Gammaproteobacteria</taxon>
        <taxon>Alteromonadales</taxon>
        <taxon>Colwelliaceae</taxon>
        <taxon>Colwellia</taxon>
    </lineage>
</organism>
<dbReference type="GO" id="GO:0009279">
    <property type="term" value="C:cell outer membrane"/>
    <property type="evidence" value="ECO:0007669"/>
    <property type="project" value="InterPro"/>
</dbReference>
<dbReference type="PATRIC" id="fig|28229.4.peg.2182"/>
<protein>
    <recommendedName>
        <fullName evidence="3">RcsF protein</fullName>
    </recommendedName>
</protein>
<comment type="caution">
    <text evidence="1">The sequence shown here is derived from an EMBL/GenBank/DDBJ whole genome shotgun (WGS) entry which is preliminary data.</text>
</comment>
<dbReference type="AlphaFoldDB" id="A0A099KQT7"/>
<dbReference type="Gene3D" id="3.30.110.70">
    <property type="entry name" value="Hypothetical protein apc22750. Chain B"/>
    <property type="match status" value="1"/>
</dbReference>
<dbReference type="RefSeq" id="WP_033093888.1">
    <property type="nucleotide sequence ID" value="NZ_JQED01000024.1"/>
</dbReference>
<reference evidence="1 2" key="1">
    <citation type="submission" date="2014-08" db="EMBL/GenBank/DDBJ databases">
        <title>Genomic and Phenotypic Diversity of Colwellia psychrerythraea strains from Disparate Marine Basins.</title>
        <authorList>
            <person name="Techtmann S.M."/>
            <person name="Stelling S.C."/>
            <person name="Utturkar S.M."/>
            <person name="Alshibli N."/>
            <person name="Harris A."/>
            <person name="Brown S.D."/>
            <person name="Hazen T.C."/>
        </authorList>
    </citation>
    <scope>NUCLEOTIDE SEQUENCE [LARGE SCALE GENOMIC DNA]</scope>
    <source>
        <strain evidence="1 2">ND2E</strain>
    </source>
</reference>
<proteinExistence type="predicted"/>
<dbReference type="Proteomes" id="UP000029843">
    <property type="component" value="Unassembled WGS sequence"/>
</dbReference>
<dbReference type="InterPro" id="IPR030852">
    <property type="entry name" value="RcsF"/>
</dbReference>
<sequence length="140" mass="15481">MYFSSTPTTLLKSALSVVFFSSMLGGCTGNYTFESNVKAENAKEYFSASKVKIYTDEQAFGESYQYVGLVEGEDCQKEQHLAAPDPINARTQARQTAYLQKANAIIFTSCVDIETKHCVAQVVCYGKAYRVATPNEQAEQ</sequence>
<accession>A0A099KQT7</accession>
<evidence type="ECO:0000313" key="2">
    <source>
        <dbReference type="Proteomes" id="UP000029843"/>
    </source>
</evidence>
<dbReference type="GO" id="GO:0035556">
    <property type="term" value="P:intracellular signal transduction"/>
    <property type="evidence" value="ECO:0007669"/>
    <property type="project" value="InterPro"/>
</dbReference>
<name>A0A099KQT7_COLPS</name>
<dbReference type="EMBL" id="JQED01000024">
    <property type="protein sequence ID" value="KGJ92028.1"/>
    <property type="molecule type" value="Genomic_DNA"/>
</dbReference>
<evidence type="ECO:0008006" key="3">
    <source>
        <dbReference type="Google" id="ProtNLM"/>
    </source>
</evidence>
<dbReference type="Pfam" id="PF16358">
    <property type="entry name" value="RcsF"/>
    <property type="match status" value="1"/>
</dbReference>